<dbReference type="Gene3D" id="2.60.40.2630">
    <property type="match status" value="1"/>
</dbReference>
<proteinExistence type="predicted"/>
<name>A0A1Y3Z2N4_9BACE</name>
<keyword evidence="1" id="KW-0732">Signal</keyword>
<comment type="caution">
    <text evidence="2">The sequence shown here is derived from an EMBL/GenBank/DDBJ whole genome shotgun (WGS) entry which is preliminary data.</text>
</comment>
<reference evidence="3" key="1">
    <citation type="submission" date="2017-04" db="EMBL/GenBank/DDBJ databases">
        <title>Function of individual gut microbiota members based on whole genome sequencing of pure cultures obtained from chicken caecum.</title>
        <authorList>
            <person name="Medvecky M."/>
            <person name="Cejkova D."/>
            <person name="Polansky O."/>
            <person name="Karasova D."/>
            <person name="Kubasova T."/>
            <person name="Cizek A."/>
            <person name="Rychlik I."/>
        </authorList>
    </citation>
    <scope>NUCLEOTIDE SEQUENCE [LARGE SCALE GENOMIC DNA]</scope>
    <source>
        <strain evidence="3">An43</strain>
    </source>
</reference>
<dbReference type="Pfam" id="PF13149">
    <property type="entry name" value="Mfa_like_1"/>
    <property type="match status" value="1"/>
</dbReference>
<sequence>MKGMNFLLLASSCLLVTAFAACTSVDEPVSEPFVPIGFSPAMNDANTRYASDDLPATMGVFAYLTEGGGFNASASTPNFMYNQLVTRNGTAWSYTPVKYWPTNTNDKVSFFAYAPHNASGLTPCANTQKGYPYLTYTVAQAEKDQTDLLATAPFADKNAGDVNFTLRHALTKVTLKVKSGDKYAKEITSLSINTATSGELHFKDGGFEWKNVTGNYGYPPATTTDLKFAATDREREIATFFLLPTATVTATYSIVYTVKTTTGTDVLTRTFSALPLSSAPLWTAGAHIVYTINLSERTATVTAGVTDWERDTGNSYDVCTYYPDDLKVGDYFYDDGSWSDGGLRMYVTGTNQRQWETPFPAPVLINPVTGVSRNVIGIVFHTTASDTDKANGWTHGYVMGLKYYTGNKADGSWARNAGYNTAIPDGGGESDFDGYTHCQQLMADAEWTANNTNFPAFNNTCVTHNANVPAPATTSGWYLPSAGQLVSIFNNIGGGVSNNGLTNIGSHMGKATGSTVGLSNWCIYYSSNESGDRAWAIMFYGGGALIQRLLYAKVPYDSRCQTGGHIPVLAF</sequence>
<dbReference type="CDD" id="cd13120">
    <property type="entry name" value="BF2867_like_N"/>
    <property type="match status" value="1"/>
</dbReference>
<feature type="chain" id="PRO_5012034123" description="Fimbrillin family protein" evidence="1">
    <location>
        <begin position="21"/>
        <end position="571"/>
    </location>
</feature>
<dbReference type="InterPro" id="IPR025049">
    <property type="entry name" value="Mfa-like_1"/>
</dbReference>
<dbReference type="PROSITE" id="PS51257">
    <property type="entry name" value="PROKAR_LIPOPROTEIN"/>
    <property type="match status" value="1"/>
</dbReference>
<dbReference type="Proteomes" id="UP000195386">
    <property type="component" value="Unassembled WGS sequence"/>
</dbReference>
<protein>
    <recommendedName>
        <fullName evidence="4">Fimbrillin family protein</fullName>
    </recommendedName>
</protein>
<dbReference type="InterPro" id="IPR042278">
    <property type="entry name" value="Mfa-like_1_N"/>
</dbReference>
<accession>A0A1Y3Z2N4</accession>
<dbReference type="CDD" id="cd13121">
    <property type="entry name" value="BF2867_like_C"/>
    <property type="match status" value="1"/>
</dbReference>
<evidence type="ECO:0000313" key="2">
    <source>
        <dbReference type="EMBL" id="OUO00801.1"/>
    </source>
</evidence>
<evidence type="ECO:0000313" key="3">
    <source>
        <dbReference type="Proteomes" id="UP000195386"/>
    </source>
</evidence>
<dbReference type="EMBL" id="NFII01000008">
    <property type="protein sequence ID" value="OUO00801.1"/>
    <property type="molecule type" value="Genomic_DNA"/>
</dbReference>
<dbReference type="AlphaFoldDB" id="A0A1Y3Z2N4"/>
<dbReference type="Gene3D" id="2.60.40.2620">
    <property type="entry name" value="Fimbrillin-like"/>
    <property type="match status" value="1"/>
</dbReference>
<dbReference type="RefSeq" id="WP_087426163.1">
    <property type="nucleotide sequence ID" value="NZ_CAMMFP010000003.1"/>
</dbReference>
<gene>
    <name evidence="2" type="ORF">B5F97_09740</name>
</gene>
<evidence type="ECO:0000256" key="1">
    <source>
        <dbReference type="SAM" id="SignalP"/>
    </source>
</evidence>
<feature type="signal peptide" evidence="1">
    <location>
        <begin position="1"/>
        <end position="20"/>
    </location>
</feature>
<organism evidence="2 3">
    <name type="scientific">Bacteroides clarus</name>
    <dbReference type="NCBI Taxonomy" id="626929"/>
    <lineage>
        <taxon>Bacteria</taxon>
        <taxon>Pseudomonadati</taxon>
        <taxon>Bacteroidota</taxon>
        <taxon>Bacteroidia</taxon>
        <taxon>Bacteroidales</taxon>
        <taxon>Bacteroidaceae</taxon>
        <taxon>Bacteroides</taxon>
    </lineage>
</organism>
<evidence type="ECO:0008006" key="4">
    <source>
        <dbReference type="Google" id="ProtNLM"/>
    </source>
</evidence>